<name>A0ABX7IG65_9ACTO</name>
<dbReference type="Pfam" id="PF01839">
    <property type="entry name" value="FG-GAP"/>
    <property type="match status" value="2"/>
</dbReference>
<evidence type="ECO:0000256" key="1">
    <source>
        <dbReference type="ARBA" id="ARBA00022729"/>
    </source>
</evidence>
<dbReference type="InterPro" id="IPR013519">
    <property type="entry name" value="Int_alpha_beta-p"/>
</dbReference>
<protein>
    <submittedName>
        <fullName evidence="7">FG-GAP repeat protein</fullName>
    </submittedName>
</protein>
<dbReference type="RefSeq" id="WP_204424356.1">
    <property type="nucleotide sequence ID" value="NZ_CP070228.1"/>
</dbReference>
<keyword evidence="3" id="KW-0325">Glycoprotein</keyword>
<keyword evidence="5" id="KW-0472">Membrane</keyword>
<dbReference type="InterPro" id="IPR013517">
    <property type="entry name" value="FG-GAP"/>
</dbReference>
<keyword evidence="8" id="KW-1185">Reference proteome</keyword>
<accession>A0ABX7IG65</accession>
<feature type="region of interest" description="Disordered" evidence="4">
    <location>
        <begin position="32"/>
        <end position="60"/>
    </location>
</feature>
<dbReference type="EMBL" id="CP070228">
    <property type="protein sequence ID" value="QRV02103.1"/>
    <property type="molecule type" value="Genomic_DNA"/>
</dbReference>
<evidence type="ECO:0000256" key="2">
    <source>
        <dbReference type="ARBA" id="ARBA00022737"/>
    </source>
</evidence>
<evidence type="ECO:0000256" key="3">
    <source>
        <dbReference type="ARBA" id="ARBA00023180"/>
    </source>
</evidence>
<dbReference type="SUPFAM" id="SSF69318">
    <property type="entry name" value="Integrin alpha N-terminal domain"/>
    <property type="match status" value="2"/>
</dbReference>
<dbReference type="PANTHER" id="PTHR13412:SF0">
    <property type="entry name" value="T-CELL IMMUNOMODULATORY PROTEIN"/>
    <property type="match status" value="1"/>
</dbReference>
<organism evidence="7 8">
    <name type="scientific">Arcanobacterium phocisimile</name>
    <dbReference type="NCBI Taxonomy" id="1302235"/>
    <lineage>
        <taxon>Bacteria</taxon>
        <taxon>Bacillati</taxon>
        <taxon>Actinomycetota</taxon>
        <taxon>Actinomycetes</taxon>
        <taxon>Actinomycetales</taxon>
        <taxon>Actinomycetaceae</taxon>
        <taxon>Arcanobacterium</taxon>
    </lineage>
</organism>
<evidence type="ECO:0000256" key="5">
    <source>
        <dbReference type="SAM" id="Phobius"/>
    </source>
</evidence>
<keyword evidence="5" id="KW-1133">Transmembrane helix</keyword>
<dbReference type="PROSITE" id="PS51470">
    <property type="entry name" value="FG_GAP"/>
    <property type="match status" value="1"/>
</dbReference>
<evidence type="ECO:0000256" key="4">
    <source>
        <dbReference type="SAM" id="MobiDB-lite"/>
    </source>
</evidence>
<feature type="transmembrane region" description="Helical" evidence="5">
    <location>
        <begin position="1057"/>
        <end position="1078"/>
    </location>
</feature>
<keyword evidence="1 6" id="KW-0732">Signal</keyword>
<evidence type="ECO:0000313" key="7">
    <source>
        <dbReference type="EMBL" id="QRV02103.1"/>
    </source>
</evidence>
<gene>
    <name evidence="7" type="ORF">JTE88_08525</name>
</gene>
<dbReference type="SMART" id="SM00191">
    <property type="entry name" value="Int_alpha"/>
    <property type="match status" value="6"/>
</dbReference>
<evidence type="ECO:0000256" key="6">
    <source>
        <dbReference type="SAM" id="SignalP"/>
    </source>
</evidence>
<dbReference type="PANTHER" id="PTHR13412">
    <property type="entry name" value="T-CELL IMMUNOMODULATORY PROTEIN HOMOLOG"/>
    <property type="match status" value="1"/>
</dbReference>
<dbReference type="InterPro" id="IPR024881">
    <property type="entry name" value="Tip"/>
</dbReference>
<dbReference type="Gene3D" id="2.130.10.130">
    <property type="entry name" value="Integrin alpha, N-terminal"/>
    <property type="match status" value="3"/>
</dbReference>
<evidence type="ECO:0000313" key="8">
    <source>
        <dbReference type="Proteomes" id="UP000602653"/>
    </source>
</evidence>
<feature type="region of interest" description="Disordered" evidence="4">
    <location>
        <begin position="489"/>
        <end position="509"/>
    </location>
</feature>
<dbReference type="Proteomes" id="UP000602653">
    <property type="component" value="Chromosome"/>
</dbReference>
<dbReference type="InterPro" id="IPR028994">
    <property type="entry name" value="Integrin_alpha_N"/>
</dbReference>
<keyword evidence="2" id="KW-0677">Repeat</keyword>
<proteinExistence type="predicted"/>
<keyword evidence="5" id="KW-0812">Transmembrane</keyword>
<feature type="signal peptide" evidence="6">
    <location>
        <begin position="1"/>
        <end position="27"/>
    </location>
</feature>
<reference evidence="7 8" key="1">
    <citation type="submission" date="2021-02" db="EMBL/GenBank/DDBJ databases">
        <title>Complete Genome Sequence of Arcanobacterium phocisimile strain DSM 26142T from a harbour seal.</title>
        <authorList>
            <person name="Borowiak M."/>
            <person name="Alssahen M."/>
            <person name="Malorny B."/>
            <person name="Laemmler C."/>
            <person name="Siebert U."/>
            <person name="Ploetz M."/>
            <person name="Abdulmawjood A."/>
        </authorList>
    </citation>
    <scope>NUCLEOTIDE SEQUENCE [LARGE SCALE GENOMIC DNA]</scope>
    <source>
        <strain evidence="7 8">DSM 26142</strain>
    </source>
</reference>
<feature type="chain" id="PRO_5046366013" evidence="6">
    <location>
        <begin position="28"/>
        <end position="1086"/>
    </location>
</feature>
<sequence>MKNIRAVIASTCLGMVIAQMVALPAQAESIEPAHQSAATTQEKHATPADSTGRQWGGIDGSRYGDAIRKTDRITYTDAGTIPQVSCDILGDNHDDLIFVSDKEQKLSILDYVPYGSDTDQIERLIDEQPGIRQYQLPSDANGPWKTTCVKISRGEKPTIALANGNTVYVIDRSAFEAQPAITLPIHATYTFDKPVYAISSASPVLENQALAVLAGDGVFYFSSLTEKGEFTATKARRTWQLDDVDPQATLVPLNSVYGDEVTLGVGLPSRDTVYAIPVSADSGRVSEIAAKITGTEDTGTAGFGSALIGIGDINDDDIDDFAVGAPQANNDAGAVAIIYGQESPASEIHVAVQLDADTPGAVTTNGTPSGTLLRQSAVGRLGVSLAYMQHDGPDNPGALIVGRPDHEEHPGALMISTRALKSDWNSGLGVDAIPGSQWAWFAAEEGEGDGGLGVGVVQSSDTAEYLSAVLTTDSDGKVNVWTVDMSRQTETTDPVEPLYPAPDKVIEPPAIKPIDTTTRKRWVGEFSDGLGSIIARGRCDVTGDGKPDLVTSSPIRSEWKFDPHYELSTPTHGWILNVTGQLQIIPHATPGSVLPDDSIMTIHGPKETQDPAVDAAMGLSVACLGDVNGDGIDDIAVGSHTMGKVWVLYGGPNIQYADMNKLEKKHGYAISMPYELGAAGYQVATVGDVNHDGLADIGFIVANTPLSRGEYGSFGTALVVSGQAESDDVDLIASYDNPRVIWRAQTPQGHTLSAFNVVGDINGDGQQDYVLADFNSFSDTGTVPGQAWVVYGSADTHIDLDNDVPGFTLVMPSDASYRLGAGNSIASLGDIDGDGLGDFVIGFDGGQVVNTTNGGIALVHGTNFASTTSSTRVISPNDVAHQDSTISVVTGMGSGDGFGWAVDALPERKLIAVGAWGDQGDGAVYLLDGVKIPAGVTSVGDLGSAVRRIDTDAHRARFGRSVAFIGDYMDATTLAIGADGVVDDPVADEEGYSHAAHILTMTIDEEQNTVPDVKPDVKPGADSGVMDKIQHKNQPQILAQPVNPVVRHSLAHTGLTIMNIMAALGAVLLMGVGCLIAVNRQRSENS</sequence>